<dbReference type="Proteomes" id="UP001500220">
    <property type="component" value="Unassembled WGS sequence"/>
</dbReference>
<evidence type="ECO:0000313" key="4">
    <source>
        <dbReference type="Proteomes" id="UP000597989"/>
    </source>
</evidence>
<comment type="caution">
    <text evidence="3">The sequence shown here is derived from an EMBL/GenBank/DDBJ whole genome shotgun (WGS) entry which is preliminary data.</text>
</comment>
<dbReference type="PANTHER" id="PTHR31739">
    <property type="entry name" value="ENT-COPALYL DIPHOSPHATE SYNTHASE, CHLOROPLASTIC"/>
    <property type="match status" value="1"/>
</dbReference>
<evidence type="ECO:0000313" key="2">
    <source>
        <dbReference type="EMBL" id="GAA0506830.1"/>
    </source>
</evidence>
<dbReference type="Gene3D" id="1.50.10.20">
    <property type="match status" value="1"/>
</dbReference>
<dbReference type="GO" id="GO:0000287">
    <property type="term" value="F:magnesium ion binding"/>
    <property type="evidence" value="ECO:0007669"/>
    <property type="project" value="TreeGrafter"/>
</dbReference>
<dbReference type="AlphaFoldDB" id="A0A917K402"/>
<reference evidence="3 4" key="1">
    <citation type="journal article" date="2014" name="Int. J. Syst. Evol. Microbiol.">
        <title>Complete genome sequence of Corynebacterium casei LMG S-19264T (=DSM 44701T), isolated from a smear-ripened cheese.</title>
        <authorList>
            <consortium name="US DOE Joint Genome Institute (JGI-PGF)"/>
            <person name="Walter F."/>
            <person name="Albersmeier A."/>
            <person name="Kalinowski J."/>
            <person name="Ruckert C."/>
        </authorList>
    </citation>
    <scope>NUCLEOTIDE SEQUENCE [LARGE SCALE GENOMIC DNA]</scope>
    <source>
        <strain evidence="3 4">CGMCC 4.7206</strain>
    </source>
</reference>
<dbReference type="Pfam" id="PF13243">
    <property type="entry name" value="SQHop_cyclase_C"/>
    <property type="match status" value="1"/>
</dbReference>
<proteinExistence type="predicted"/>
<reference evidence="3" key="3">
    <citation type="submission" date="2020-09" db="EMBL/GenBank/DDBJ databases">
        <authorList>
            <person name="Sun Q."/>
            <person name="Zhou Y."/>
        </authorList>
    </citation>
    <scope>NUCLEOTIDE SEQUENCE</scope>
    <source>
        <strain evidence="3">CGMCC 4.7206</strain>
    </source>
</reference>
<accession>A0A917K402</accession>
<dbReference type="EMBL" id="BMMT01000017">
    <property type="protein sequence ID" value="GGJ00213.1"/>
    <property type="molecule type" value="Genomic_DNA"/>
</dbReference>
<dbReference type="EMBL" id="BAAAHC010000003">
    <property type="protein sequence ID" value="GAA0506830.1"/>
    <property type="molecule type" value="Genomic_DNA"/>
</dbReference>
<dbReference type="GO" id="GO:0010333">
    <property type="term" value="F:terpene synthase activity"/>
    <property type="evidence" value="ECO:0007669"/>
    <property type="project" value="InterPro"/>
</dbReference>
<dbReference type="InterPro" id="IPR008930">
    <property type="entry name" value="Terpenoid_cyclase/PrenylTrfase"/>
</dbReference>
<evidence type="ECO:0000313" key="5">
    <source>
        <dbReference type="Proteomes" id="UP001500220"/>
    </source>
</evidence>
<evidence type="ECO:0000313" key="3">
    <source>
        <dbReference type="EMBL" id="GGJ00213.1"/>
    </source>
</evidence>
<dbReference type="InterPro" id="IPR050148">
    <property type="entry name" value="Terpene_synthase-like"/>
</dbReference>
<dbReference type="SUPFAM" id="SSF48239">
    <property type="entry name" value="Terpenoid cyclases/Protein prenyltransferases"/>
    <property type="match status" value="2"/>
</dbReference>
<keyword evidence="5" id="KW-1185">Reference proteome</keyword>
<dbReference type="GO" id="GO:0016102">
    <property type="term" value="P:diterpenoid biosynthetic process"/>
    <property type="evidence" value="ECO:0007669"/>
    <property type="project" value="TreeGrafter"/>
</dbReference>
<evidence type="ECO:0000259" key="1">
    <source>
        <dbReference type="Pfam" id="PF13243"/>
    </source>
</evidence>
<sequence>MQALLNDLAANRSAPFSPSVYETAQYLRVSGRRAVARSQIGYLLAQQRRDGLWGADGFELIPTLSAIAGLASVPDSGPEVADALARASRQLWELALGEGGLPPLPDTVASELIAPSLVEAAGDVLRRHCPVESDGDGPVFPQPPRARPEFWASLRGLVDRGAKIPQKIWHSLEVFHPLPAEFARSVSPAPDGAVCCSPAATAAWASAVGPAAARGSLPYLDEVETRHSGAIPMGTSMPYFELLWIVNLALKYFPQNPVPQALWDELTNAFGQSGIGGGPGLPPDGDDTAYALLAFEKSGRRTDPQVLLQFWEEDHFVSYGAEQTPSETTNAHAIEYLNHVAAHRGDDAFAPVVASCAEWLVAQQKADGCWYDKWHISPYYATAACVEALVGVRQPSGPVRDAIRLARDWLLGSQSLDGGWGVGEVSSEETAYGVLALDCLVANAPDGDDEAAKKAITLAKGFLAGAEPAPALWMGKDLYKPYRLVTAVELCGRAVASRY</sequence>
<reference evidence="2" key="4">
    <citation type="submission" date="2023-12" db="EMBL/GenBank/DDBJ databases">
        <authorList>
            <person name="Sun Q."/>
            <person name="Inoue M."/>
        </authorList>
    </citation>
    <scope>NUCLEOTIDE SEQUENCE</scope>
    <source>
        <strain evidence="2">JCM 10664</strain>
    </source>
</reference>
<dbReference type="InterPro" id="IPR032696">
    <property type="entry name" value="SQ_cyclase_C"/>
</dbReference>
<feature type="domain" description="Squalene cyclase C-terminal" evidence="1">
    <location>
        <begin position="326"/>
        <end position="428"/>
    </location>
</feature>
<dbReference type="Proteomes" id="UP000597989">
    <property type="component" value="Unassembled WGS sequence"/>
</dbReference>
<reference evidence="2 5" key="2">
    <citation type="journal article" date="2019" name="Int. J. Syst. Evol. Microbiol.">
        <title>The Global Catalogue of Microorganisms (GCM) 10K type strain sequencing project: providing services to taxonomists for standard genome sequencing and annotation.</title>
        <authorList>
            <consortium name="The Broad Institute Genomics Platform"/>
            <consortium name="The Broad Institute Genome Sequencing Center for Infectious Disease"/>
            <person name="Wu L."/>
            <person name="Ma J."/>
        </authorList>
    </citation>
    <scope>NUCLEOTIDE SEQUENCE [LARGE SCALE GENOMIC DNA]</scope>
    <source>
        <strain evidence="2 5">JCM 10664</strain>
    </source>
</reference>
<name>A0A917K402_9PSEU</name>
<protein>
    <recommendedName>
        <fullName evidence="1">Squalene cyclase C-terminal domain-containing protein</fullName>
    </recommendedName>
</protein>
<organism evidence="3 4">
    <name type="scientific">Saccharopolyspora thermophila</name>
    <dbReference type="NCBI Taxonomy" id="89367"/>
    <lineage>
        <taxon>Bacteria</taxon>
        <taxon>Bacillati</taxon>
        <taxon>Actinomycetota</taxon>
        <taxon>Actinomycetes</taxon>
        <taxon>Pseudonocardiales</taxon>
        <taxon>Pseudonocardiaceae</taxon>
        <taxon>Saccharopolyspora</taxon>
    </lineage>
</organism>
<dbReference type="Gene3D" id="1.50.10.160">
    <property type="match status" value="1"/>
</dbReference>
<gene>
    <name evidence="2" type="ORF">GCM10009545_06100</name>
    <name evidence="3" type="ORF">GCM10011581_41650</name>
</gene>
<dbReference type="PANTHER" id="PTHR31739:SF25">
    <property type="entry name" value="(E,E)-GERANYLLINALOOL SYNTHASE"/>
    <property type="match status" value="1"/>
</dbReference>